<gene>
    <name evidence="2" type="ORF">DPM33_28390</name>
</gene>
<reference evidence="3" key="1">
    <citation type="submission" date="2018-06" db="EMBL/GenBank/DDBJ databases">
        <authorList>
            <person name="Helene L.C."/>
            <person name="Dall'Agnol R."/>
            <person name="Delamuta J.R."/>
            <person name="Hungria M."/>
        </authorList>
    </citation>
    <scope>NUCLEOTIDE SEQUENCE [LARGE SCALE GENOMIC DNA]</scope>
    <source>
        <strain evidence="3">AC99b</strain>
    </source>
</reference>
<dbReference type="RefSeq" id="WP_112100708.1">
    <property type="nucleotide sequence ID" value="NZ_QMBP01000018.1"/>
</dbReference>
<dbReference type="GO" id="GO:0008146">
    <property type="term" value="F:sulfotransferase activity"/>
    <property type="evidence" value="ECO:0007669"/>
    <property type="project" value="InterPro"/>
</dbReference>
<reference evidence="2 3" key="2">
    <citation type="submission" date="2018-07" db="EMBL/GenBank/DDBJ databases">
        <title>Diversity of Mesorhizobium strains in Brazil.</title>
        <authorList>
            <person name="Helene L.C.F."/>
            <person name="Dall'Agnol R."/>
            <person name="Delamuta J.R.M."/>
            <person name="Hungria M."/>
        </authorList>
    </citation>
    <scope>NUCLEOTIDE SEQUENCE [LARGE SCALE GENOMIC DNA]</scope>
    <source>
        <strain evidence="2 3">AC99b</strain>
    </source>
</reference>
<dbReference type="InterPro" id="IPR037359">
    <property type="entry name" value="NST/OST"/>
</dbReference>
<comment type="caution">
    <text evidence="2">The sequence shown here is derived from an EMBL/GenBank/DDBJ whole genome shotgun (WGS) entry which is preliminary data.</text>
</comment>
<accession>A0A330HLN1</accession>
<sequence>MSDQNTARQGLRTRGIQDARRVNLFGVGAPRTATTSLAKMLAATGQVFVPDGKEVNGFGITPELTQTLYDLRFAGARGQHRYIADFSPVYLSDAQVPSSIRSYNPDAMIIATLREPVARVLSQYTHMRQTKDPSLDIDLRLDVNAYIRKGLSDLRAGPLEPYRWYSAALNMTHSFYGRNLERYFGCFPRKRILVLVYEDLLQPRGFWRRGRWERGLRSFLGVAIDRRVWENQVADEPPTVEPELIAELRALFAPDVKIAGRLIGRDLSALWGY</sequence>
<dbReference type="PANTHER" id="PTHR10605">
    <property type="entry name" value="HEPARAN SULFATE SULFOTRANSFERASE"/>
    <property type="match status" value="1"/>
</dbReference>
<protein>
    <recommendedName>
        <fullName evidence="4">Sulfotransferase domain-containing protein</fullName>
    </recommendedName>
</protein>
<dbReference type="PANTHER" id="PTHR10605:SF56">
    <property type="entry name" value="BIFUNCTIONAL HEPARAN SULFATE N-DEACETYLASE_N-SULFOTRANSFERASE"/>
    <property type="match status" value="1"/>
</dbReference>
<evidence type="ECO:0000313" key="3">
    <source>
        <dbReference type="Proteomes" id="UP000251558"/>
    </source>
</evidence>
<dbReference type="Proteomes" id="UP000251558">
    <property type="component" value="Unassembled WGS sequence"/>
</dbReference>
<evidence type="ECO:0000313" key="2">
    <source>
        <dbReference type="EMBL" id="RAZ85637.1"/>
    </source>
</evidence>
<dbReference type="AlphaFoldDB" id="A0A330HLN1"/>
<organism evidence="2 3">
    <name type="scientific">Mesorhizobium hawassense</name>
    <dbReference type="NCBI Taxonomy" id="1209954"/>
    <lineage>
        <taxon>Bacteria</taxon>
        <taxon>Pseudomonadati</taxon>
        <taxon>Pseudomonadota</taxon>
        <taxon>Alphaproteobacteria</taxon>
        <taxon>Hyphomicrobiales</taxon>
        <taxon>Phyllobacteriaceae</taxon>
        <taxon>Mesorhizobium</taxon>
    </lineage>
</organism>
<keyword evidence="3" id="KW-1185">Reference proteome</keyword>
<evidence type="ECO:0008006" key="4">
    <source>
        <dbReference type="Google" id="ProtNLM"/>
    </source>
</evidence>
<dbReference type="SUPFAM" id="SSF52540">
    <property type="entry name" value="P-loop containing nucleoside triphosphate hydrolases"/>
    <property type="match status" value="1"/>
</dbReference>
<evidence type="ECO:0000256" key="1">
    <source>
        <dbReference type="ARBA" id="ARBA00022679"/>
    </source>
</evidence>
<dbReference type="InterPro" id="IPR027417">
    <property type="entry name" value="P-loop_NTPase"/>
</dbReference>
<keyword evidence="1" id="KW-0808">Transferase</keyword>
<name>A0A330HLN1_9HYPH</name>
<dbReference type="OrthoDB" id="981508at2"/>
<dbReference type="EMBL" id="QMBP01000018">
    <property type="protein sequence ID" value="RAZ85637.1"/>
    <property type="molecule type" value="Genomic_DNA"/>
</dbReference>
<proteinExistence type="predicted"/>
<dbReference type="Gene3D" id="3.40.50.300">
    <property type="entry name" value="P-loop containing nucleotide triphosphate hydrolases"/>
    <property type="match status" value="1"/>
</dbReference>